<dbReference type="AlphaFoldDB" id="A0AAV8T437"/>
<keyword evidence="4 5" id="KW-0413">Isomerase</keyword>
<organism evidence="9 10">
    <name type="scientific">Erythroxylum novogranatense</name>
    <dbReference type="NCBI Taxonomy" id="1862640"/>
    <lineage>
        <taxon>Eukaryota</taxon>
        <taxon>Viridiplantae</taxon>
        <taxon>Streptophyta</taxon>
        <taxon>Embryophyta</taxon>
        <taxon>Tracheophyta</taxon>
        <taxon>Spermatophyta</taxon>
        <taxon>Magnoliopsida</taxon>
        <taxon>eudicotyledons</taxon>
        <taxon>Gunneridae</taxon>
        <taxon>Pentapetalae</taxon>
        <taxon>rosids</taxon>
        <taxon>fabids</taxon>
        <taxon>Malpighiales</taxon>
        <taxon>Erythroxylaceae</taxon>
        <taxon>Erythroxylum</taxon>
    </lineage>
</organism>
<protein>
    <recommendedName>
        <fullName evidence="6">Peptidyl-prolyl cis-trans isomerase</fullName>
        <ecNumber evidence="6">5.2.1.8</ecNumber>
    </recommendedName>
</protein>
<feature type="domain" description="PpiC" evidence="8">
    <location>
        <begin position="13"/>
        <end position="95"/>
    </location>
</feature>
<dbReference type="GO" id="GO:0003755">
    <property type="term" value="F:peptidyl-prolyl cis-trans isomerase activity"/>
    <property type="evidence" value="ECO:0007669"/>
    <property type="project" value="UniProtKB-UniRule"/>
</dbReference>
<evidence type="ECO:0000259" key="8">
    <source>
        <dbReference type="PROSITE" id="PS50198"/>
    </source>
</evidence>
<reference evidence="9 10" key="1">
    <citation type="submission" date="2021-09" db="EMBL/GenBank/DDBJ databases">
        <title>Genomic insights and catalytic innovation underlie evolution of tropane alkaloids biosynthesis.</title>
        <authorList>
            <person name="Wang Y.-J."/>
            <person name="Tian T."/>
            <person name="Huang J.-P."/>
            <person name="Huang S.-X."/>
        </authorList>
    </citation>
    <scope>NUCLEOTIDE SEQUENCE [LARGE SCALE GENOMIC DNA]</scope>
    <source>
        <strain evidence="9">KIB-2018</strain>
        <tissue evidence="9">Leaf</tissue>
    </source>
</reference>
<feature type="region of interest" description="Disordered" evidence="7">
    <location>
        <begin position="1"/>
        <end position="31"/>
    </location>
</feature>
<dbReference type="PANTHER" id="PTHR45995">
    <property type="match status" value="1"/>
</dbReference>
<feature type="compositionally biased region" description="Basic and acidic residues" evidence="7">
    <location>
        <begin position="1"/>
        <end position="19"/>
    </location>
</feature>
<comment type="catalytic activity">
    <reaction evidence="1 6">
        <text>[protein]-peptidylproline (omega=180) = [protein]-peptidylproline (omega=0)</text>
        <dbReference type="Rhea" id="RHEA:16237"/>
        <dbReference type="Rhea" id="RHEA-COMP:10747"/>
        <dbReference type="Rhea" id="RHEA-COMP:10748"/>
        <dbReference type="ChEBI" id="CHEBI:83833"/>
        <dbReference type="ChEBI" id="CHEBI:83834"/>
        <dbReference type="EC" id="5.2.1.8"/>
    </reaction>
</comment>
<evidence type="ECO:0000256" key="2">
    <source>
        <dbReference type="ARBA" id="ARBA00010242"/>
    </source>
</evidence>
<dbReference type="InterPro" id="IPR000297">
    <property type="entry name" value="PPIase_PpiC"/>
</dbReference>
<proteinExistence type="inferred from homology"/>
<comment type="similarity">
    <text evidence="2">Belongs to the PpiC/parvulin rotamase family. PIN4 subfamily.</text>
</comment>
<dbReference type="InterPro" id="IPR043323">
    <property type="entry name" value="PIN4"/>
</dbReference>
<dbReference type="GO" id="GO:0003677">
    <property type="term" value="F:DNA binding"/>
    <property type="evidence" value="ECO:0007669"/>
    <property type="project" value="InterPro"/>
</dbReference>
<accession>A0AAV8T437</accession>
<evidence type="ECO:0000256" key="4">
    <source>
        <dbReference type="ARBA" id="ARBA00023235"/>
    </source>
</evidence>
<evidence type="ECO:0000256" key="3">
    <source>
        <dbReference type="ARBA" id="ARBA00023110"/>
    </source>
</evidence>
<keyword evidence="10" id="KW-1185">Reference proteome</keyword>
<dbReference type="InterPro" id="IPR046357">
    <property type="entry name" value="PPIase_dom_sf"/>
</dbReference>
<evidence type="ECO:0000313" key="10">
    <source>
        <dbReference type="Proteomes" id="UP001159364"/>
    </source>
</evidence>
<sequence length="107" mass="11251">MGKDSKQKDSGGKDNEKQAGDGSDENASKGKGKLARVMALGLALMSKLAAEYSECQYGKKGRDLGWFRRGKMASPFQDVAFSAPIGATSAPFKSTQAASYGMTGVYA</sequence>
<evidence type="ECO:0000313" key="9">
    <source>
        <dbReference type="EMBL" id="KAJ8761028.1"/>
    </source>
</evidence>
<dbReference type="SUPFAM" id="SSF54534">
    <property type="entry name" value="FKBP-like"/>
    <property type="match status" value="1"/>
</dbReference>
<dbReference type="GO" id="GO:0006364">
    <property type="term" value="P:rRNA processing"/>
    <property type="evidence" value="ECO:0007669"/>
    <property type="project" value="InterPro"/>
</dbReference>
<dbReference type="Proteomes" id="UP001159364">
    <property type="component" value="Linkage Group LG07"/>
</dbReference>
<evidence type="ECO:0000256" key="7">
    <source>
        <dbReference type="SAM" id="MobiDB-lite"/>
    </source>
</evidence>
<dbReference type="EMBL" id="JAIWQS010000007">
    <property type="protein sequence ID" value="KAJ8761028.1"/>
    <property type="molecule type" value="Genomic_DNA"/>
</dbReference>
<name>A0AAV8T437_9ROSI</name>
<dbReference type="PROSITE" id="PS50198">
    <property type="entry name" value="PPIC_PPIASE_2"/>
    <property type="match status" value="1"/>
</dbReference>
<keyword evidence="3 5" id="KW-0697">Rotamase</keyword>
<comment type="caution">
    <text evidence="9">The sequence shown here is derived from an EMBL/GenBank/DDBJ whole genome shotgun (WGS) entry which is preliminary data.</text>
</comment>
<dbReference type="Gene3D" id="3.10.50.40">
    <property type="match status" value="1"/>
</dbReference>
<evidence type="ECO:0000256" key="1">
    <source>
        <dbReference type="ARBA" id="ARBA00000971"/>
    </source>
</evidence>
<dbReference type="EC" id="5.2.1.8" evidence="6"/>
<evidence type="ECO:0000256" key="5">
    <source>
        <dbReference type="PROSITE-ProRule" id="PRU00278"/>
    </source>
</evidence>
<evidence type="ECO:0000256" key="6">
    <source>
        <dbReference type="RuleBase" id="RU363014"/>
    </source>
</evidence>
<gene>
    <name evidence="9" type="ORF">K2173_022066</name>
</gene>
<dbReference type="Pfam" id="PF00639">
    <property type="entry name" value="Rotamase"/>
    <property type="match status" value="1"/>
</dbReference>